<feature type="transmembrane region" description="Helical" evidence="13">
    <location>
        <begin position="6"/>
        <end position="22"/>
    </location>
</feature>
<evidence type="ECO:0000256" key="11">
    <source>
        <dbReference type="ARBA" id="ARBA00023010"/>
    </source>
</evidence>
<evidence type="ECO:0000313" key="14">
    <source>
        <dbReference type="EMBL" id="MBM2354784.1"/>
    </source>
</evidence>
<dbReference type="GO" id="GO:0015031">
    <property type="term" value="P:protein transport"/>
    <property type="evidence" value="ECO:0007669"/>
    <property type="project" value="UniProtKB-KW"/>
</dbReference>
<dbReference type="NCBIfam" id="TIGR00739">
    <property type="entry name" value="yajC"/>
    <property type="match status" value="1"/>
</dbReference>
<evidence type="ECO:0000256" key="12">
    <source>
        <dbReference type="ARBA" id="ARBA00023136"/>
    </source>
</evidence>
<evidence type="ECO:0000256" key="10">
    <source>
        <dbReference type="ARBA" id="ARBA00022989"/>
    </source>
</evidence>
<evidence type="ECO:0000256" key="5">
    <source>
        <dbReference type="ARBA" id="ARBA00014962"/>
    </source>
</evidence>
<comment type="caution">
    <text evidence="14">The sequence shown here is derived from an EMBL/GenBank/DDBJ whole genome shotgun (WGS) entry which is preliminary data.</text>
</comment>
<keyword evidence="6" id="KW-0813">Transport</keyword>
<keyword evidence="9" id="KW-0653">Protein transport</keyword>
<evidence type="ECO:0000256" key="7">
    <source>
        <dbReference type="ARBA" id="ARBA00022475"/>
    </source>
</evidence>
<evidence type="ECO:0000313" key="15">
    <source>
        <dbReference type="Proteomes" id="UP000809337"/>
    </source>
</evidence>
<accession>A0A9Q2P0H3</accession>
<protein>
    <recommendedName>
        <fullName evidence="5">Sec translocon accessory complex subunit YajC</fullName>
    </recommendedName>
</protein>
<evidence type="ECO:0000256" key="8">
    <source>
        <dbReference type="ARBA" id="ARBA00022692"/>
    </source>
</evidence>
<reference evidence="14" key="1">
    <citation type="submission" date="2021-01" db="EMBL/GenBank/DDBJ databases">
        <title>Diatom-associated Roseobacters Show Island Model of Population Structure.</title>
        <authorList>
            <person name="Qu L."/>
            <person name="Feng X."/>
            <person name="Chen Y."/>
            <person name="Li L."/>
            <person name="Wang X."/>
            <person name="Hu Z."/>
            <person name="Wang H."/>
            <person name="Luo H."/>
        </authorList>
    </citation>
    <scope>NUCLEOTIDE SEQUENCE</scope>
    <source>
        <strain evidence="14">SM26-45</strain>
    </source>
</reference>
<comment type="function">
    <text evidence="1">The SecYEG-SecDF-YajC-YidC holo-translocon (HTL) protein secretase/insertase is a supercomplex required for protein secretion, insertion of proteins into membranes, and assembly of membrane protein complexes. While the SecYEG complex is essential for assembly of a number of proteins and complexes, the SecDF-YajC-YidC subcomplex facilitates these functions.</text>
</comment>
<evidence type="ECO:0000256" key="4">
    <source>
        <dbReference type="ARBA" id="ARBA00011718"/>
    </source>
</evidence>
<dbReference type="EMBL" id="JAFBWN010000005">
    <property type="protein sequence ID" value="MBM2354784.1"/>
    <property type="molecule type" value="Genomic_DNA"/>
</dbReference>
<keyword evidence="8 13" id="KW-0812">Transmembrane</keyword>
<comment type="subcellular location">
    <subcellularLocation>
        <location evidence="2">Cell membrane</location>
        <topology evidence="2">Single-pass membrane protein</topology>
    </subcellularLocation>
</comment>
<sequence length="92" mass="10325">MQQIGQFVPLILIFGIMYFLLIRPQQKKVKEHQAMVQALRRGDQVVTQGGIIGKVVKVKEENEIELEVADGVKIRVVQSTIAQVISKTEPAK</sequence>
<keyword evidence="11" id="KW-0811">Translocation</keyword>
<evidence type="ECO:0000256" key="2">
    <source>
        <dbReference type="ARBA" id="ARBA00004162"/>
    </source>
</evidence>
<evidence type="ECO:0000256" key="1">
    <source>
        <dbReference type="ARBA" id="ARBA00002061"/>
    </source>
</evidence>
<dbReference type="GO" id="GO:0005886">
    <property type="term" value="C:plasma membrane"/>
    <property type="evidence" value="ECO:0007669"/>
    <property type="project" value="UniProtKB-SubCell"/>
</dbReference>
<dbReference type="InterPro" id="IPR003849">
    <property type="entry name" value="Preprotein_translocase_YajC"/>
</dbReference>
<keyword evidence="12 13" id="KW-0472">Membrane</keyword>
<dbReference type="PANTHER" id="PTHR33909">
    <property type="entry name" value="SEC TRANSLOCON ACCESSORY COMPLEX SUBUNIT YAJC"/>
    <property type="match status" value="1"/>
</dbReference>
<dbReference type="Pfam" id="PF02699">
    <property type="entry name" value="YajC"/>
    <property type="match status" value="1"/>
</dbReference>
<comment type="similarity">
    <text evidence="3">Belongs to the YajC family.</text>
</comment>
<dbReference type="RefSeq" id="WP_231033808.1">
    <property type="nucleotide sequence ID" value="NZ_JAJNGX010000005.1"/>
</dbReference>
<gene>
    <name evidence="14" type="primary">yajC</name>
    <name evidence="14" type="ORF">JQX14_09550</name>
</gene>
<keyword evidence="7" id="KW-1003">Cell membrane</keyword>
<dbReference type="PANTHER" id="PTHR33909:SF1">
    <property type="entry name" value="SEC TRANSLOCON ACCESSORY COMPLEX SUBUNIT YAJC"/>
    <property type="match status" value="1"/>
</dbReference>
<proteinExistence type="inferred from homology"/>
<name>A0A9Q2P0H3_9RHOB</name>
<organism evidence="14 15">
    <name type="scientific">Pseudosulfitobacter pseudonitzschiae</name>
    <dbReference type="NCBI Taxonomy" id="1402135"/>
    <lineage>
        <taxon>Bacteria</taxon>
        <taxon>Pseudomonadati</taxon>
        <taxon>Pseudomonadota</taxon>
        <taxon>Alphaproteobacteria</taxon>
        <taxon>Rhodobacterales</taxon>
        <taxon>Roseobacteraceae</taxon>
        <taxon>Pseudosulfitobacter</taxon>
    </lineage>
</organism>
<evidence type="ECO:0000256" key="9">
    <source>
        <dbReference type="ARBA" id="ARBA00022927"/>
    </source>
</evidence>
<evidence type="ECO:0000256" key="3">
    <source>
        <dbReference type="ARBA" id="ARBA00006742"/>
    </source>
</evidence>
<evidence type="ECO:0000256" key="13">
    <source>
        <dbReference type="SAM" id="Phobius"/>
    </source>
</evidence>
<comment type="subunit">
    <text evidence="4">Part of the SecDF-YidC-YajC translocase complex. The SecDF-YidC-YajC translocase forms a supercomplex with SecYEG, called the holo-translocon (HTL).</text>
</comment>
<dbReference type="SMART" id="SM01323">
    <property type="entry name" value="YajC"/>
    <property type="match status" value="1"/>
</dbReference>
<keyword evidence="10 13" id="KW-1133">Transmembrane helix</keyword>
<dbReference type="Proteomes" id="UP000809337">
    <property type="component" value="Unassembled WGS sequence"/>
</dbReference>
<dbReference type="PRINTS" id="PR01853">
    <property type="entry name" value="YAJCTRNLCASE"/>
</dbReference>
<evidence type="ECO:0000256" key="6">
    <source>
        <dbReference type="ARBA" id="ARBA00022448"/>
    </source>
</evidence>
<dbReference type="AlphaFoldDB" id="A0A9Q2P0H3"/>